<dbReference type="InterPro" id="IPR029057">
    <property type="entry name" value="PRTase-like"/>
</dbReference>
<organism evidence="1 2">
    <name type="scientific">Xylophilus ampelinus</name>
    <dbReference type="NCBI Taxonomy" id="54067"/>
    <lineage>
        <taxon>Bacteria</taxon>
        <taxon>Pseudomonadati</taxon>
        <taxon>Pseudomonadota</taxon>
        <taxon>Betaproteobacteria</taxon>
        <taxon>Burkholderiales</taxon>
        <taxon>Xylophilus</taxon>
    </lineage>
</organism>
<dbReference type="Gene3D" id="3.40.50.1000">
    <property type="entry name" value="HAD superfamily/HAD-like"/>
    <property type="match status" value="1"/>
</dbReference>
<proteinExistence type="predicted"/>
<evidence type="ECO:0000313" key="1">
    <source>
        <dbReference type="EMBL" id="PYE78744.1"/>
    </source>
</evidence>
<gene>
    <name evidence="1" type="ORF">DFQ15_105103</name>
</gene>
<dbReference type="InterPro" id="IPR023214">
    <property type="entry name" value="HAD_sf"/>
</dbReference>
<sequence length="760" mass="83819">MIQQHRASPSDRGNFRLSDQQLGSATFMDSQAYHQRIDTDAPFFFGEYATEQPSLSMVREMPQDKQDYYAVRHAGKRGRDLFTDEPIEGGNSKIGKLKTSPLLSTQKSGTRAIRGFAATATIDQSRGAYIARLHDHVVNAIGRPEGQVVHLVRPARDYYVADNTLNFFTFCQQAELASTLNALEAQAAKREGRPALKFSDNKCLVGLSRTSRTEATPIGRLVQQPFFTTSELQPGDKVIISDDHIQAGGSMLAMNAAAQGAGADVLAIATLSSHPLSPQLAMAPEVAAFLDQTLAAWDPENLVASRLAELGMPRDRLTNSEAMILIAYAIDPTDTQAVEKFEKMQARFFRHAHFHNVGIDPDAPDADGRMERLAQRQENAGTASARSFIGNARVLEGEHDSLTPILKQHPKTPQEVVDELDQVSKSSRKSVQGSEVKQVIVLDWDDCLRDEKGLNYQLMHNALAVAAKEHAKTLPEIGEVLERMRNRAESGIPAGEGDPLLMRSQEDFTHHLMANPGIFKRHVVEDFVNAMGLPPDKEGTVVNAVYAEFNRQYRALMRSKPEDKRGDLPFPDVQFSLMPGAREFLEKCRTPESRVVLISNRGHGELEDEVNHLGMAHYFDVVSGIPVVTRDRSDAQPAQMPEDLQRRLTQNLRCGDLSALREVLDEVADYAHPNTTAVGRFAKKPDVARLLDALAHLSVQPDVPITSYGDQTSDVQQLTGLAGQGRRLEGVIINPQRSDVGQQIEVDGVPTRVIGSLNDI</sequence>
<reference evidence="1 2" key="1">
    <citation type="submission" date="2018-06" db="EMBL/GenBank/DDBJ databases">
        <title>Genomic Encyclopedia of Type Strains, Phase III (KMG-III): the genomes of soil and plant-associated and newly described type strains.</title>
        <authorList>
            <person name="Whitman W."/>
        </authorList>
    </citation>
    <scope>NUCLEOTIDE SEQUENCE [LARGE SCALE GENOMIC DNA]</scope>
    <source>
        <strain evidence="1 2">CECT 7646</strain>
    </source>
</reference>
<protein>
    <submittedName>
        <fullName evidence="1">Uncharacterized protein</fullName>
    </submittedName>
</protein>
<dbReference type="NCBIfam" id="NF041412">
    <property type="entry name" value="XopC"/>
    <property type="match status" value="1"/>
</dbReference>
<dbReference type="InterPro" id="IPR000836">
    <property type="entry name" value="PRTase_dom"/>
</dbReference>
<dbReference type="Proteomes" id="UP000247540">
    <property type="component" value="Unassembled WGS sequence"/>
</dbReference>
<evidence type="ECO:0000313" key="2">
    <source>
        <dbReference type="Proteomes" id="UP000247540"/>
    </source>
</evidence>
<accession>A0A318SIG9</accession>
<dbReference type="AlphaFoldDB" id="A0A318SIG9"/>
<dbReference type="SUPFAM" id="SSF53271">
    <property type="entry name" value="PRTase-like"/>
    <property type="match status" value="1"/>
</dbReference>
<dbReference type="InterPro" id="IPR036412">
    <property type="entry name" value="HAD-like_sf"/>
</dbReference>
<name>A0A318SIG9_9BURK</name>
<dbReference type="Gene3D" id="3.40.50.2020">
    <property type="match status" value="1"/>
</dbReference>
<dbReference type="CDD" id="cd06223">
    <property type="entry name" value="PRTases_typeI"/>
    <property type="match status" value="1"/>
</dbReference>
<dbReference type="EMBL" id="QJTC01000005">
    <property type="protein sequence ID" value="PYE78744.1"/>
    <property type="molecule type" value="Genomic_DNA"/>
</dbReference>
<keyword evidence="2" id="KW-1185">Reference proteome</keyword>
<dbReference type="SUPFAM" id="SSF56784">
    <property type="entry name" value="HAD-like"/>
    <property type="match status" value="1"/>
</dbReference>
<comment type="caution">
    <text evidence="1">The sequence shown here is derived from an EMBL/GenBank/DDBJ whole genome shotgun (WGS) entry which is preliminary data.</text>
</comment>